<keyword evidence="7" id="KW-1185">Reference proteome</keyword>
<reference evidence="6" key="1">
    <citation type="submission" date="2020-11" db="EMBL/GenBank/DDBJ databases">
        <title>Chlorella ohadii genome sequencing and assembly.</title>
        <authorList>
            <person name="Murik O."/>
            <person name="Treves H."/>
            <person name="Kedem I."/>
            <person name="Shotland Y."/>
            <person name="Kaplan A."/>
        </authorList>
    </citation>
    <scope>NUCLEOTIDE SEQUENCE</scope>
    <source>
        <strain evidence="6">1</strain>
    </source>
</reference>
<evidence type="ECO:0000256" key="4">
    <source>
        <dbReference type="ARBA" id="ARBA00039113"/>
    </source>
</evidence>
<evidence type="ECO:0000313" key="6">
    <source>
        <dbReference type="EMBL" id="KAI7842193.1"/>
    </source>
</evidence>
<comment type="catalytic activity">
    <reaction evidence="3">
        <text>5,6-dihydrouracil + H2O = 3-(carbamoylamino)propanoate + H(+)</text>
        <dbReference type="Rhea" id="RHEA:16121"/>
        <dbReference type="ChEBI" id="CHEBI:11892"/>
        <dbReference type="ChEBI" id="CHEBI:15377"/>
        <dbReference type="ChEBI" id="CHEBI:15378"/>
        <dbReference type="ChEBI" id="CHEBI:15901"/>
        <dbReference type="EC" id="3.5.2.2"/>
    </reaction>
</comment>
<evidence type="ECO:0000256" key="3">
    <source>
        <dbReference type="ARBA" id="ARBA00036696"/>
    </source>
</evidence>
<accession>A0AAD5H615</accession>
<dbReference type="EC" id="3.5.2.2" evidence="4"/>
<feature type="domain" description="Amidohydrolase-related" evidence="5">
    <location>
        <begin position="307"/>
        <end position="367"/>
    </location>
</feature>
<dbReference type="EMBL" id="JADXDR010000054">
    <property type="protein sequence ID" value="KAI7842193.1"/>
    <property type="molecule type" value="Genomic_DNA"/>
</dbReference>
<dbReference type="InterPro" id="IPR011059">
    <property type="entry name" value="Metal-dep_hydrolase_composite"/>
</dbReference>
<dbReference type="Gene3D" id="3.20.20.140">
    <property type="entry name" value="Metal-dependent hydrolases"/>
    <property type="match status" value="2"/>
</dbReference>
<evidence type="ECO:0000313" key="7">
    <source>
        <dbReference type="Proteomes" id="UP001205105"/>
    </source>
</evidence>
<comment type="cofactor">
    <cofactor evidence="1">
        <name>Zn(2+)</name>
        <dbReference type="ChEBI" id="CHEBI:29105"/>
    </cofactor>
</comment>
<dbReference type="Pfam" id="PF01979">
    <property type="entry name" value="Amidohydro_1"/>
    <property type="match status" value="1"/>
</dbReference>
<dbReference type="SUPFAM" id="SSF51338">
    <property type="entry name" value="Composite domain of metallo-dependent hydrolases"/>
    <property type="match status" value="1"/>
</dbReference>
<comment type="similarity">
    <text evidence="2">Belongs to the metallo-dependent hydrolases superfamily. Hydantoinase/dihydropyrimidinase family.</text>
</comment>
<dbReference type="SUPFAM" id="SSF51556">
    <property type="entry name" value="Metallo-dependent hydrolases"/>
    <property type="match status" value="1"/>
</dbReference>
<dbReference type="GO" id="GO:0004157">
    <property type="term" value="F:dihydropyrimidinase activity"/>
    <property type="evidence" value="ECO:0007669"/>
    <property type="project" value="UniProtKB-EC"/>
</dbReference>
<dbReference type="InterPro" id="IPR032466">
    <property type="entry name" value="Metal_Hydrolase"/>
</dbReference>
<name>A0AAD5H615_9CHLO</name>
<evidence type="ECO:0000256" key="1">
    <source>
        <dbReference type="ARBA" id="ARBA00001947"/>
    </source>
</evidence>
<dbReference type="PANTHER" id="PTHR11647">
    <property type="entry name" value="HYDRANTOINASE/DIHYDROPYRIMIDINASE FAMILY MEMBER"/>
    <property type="match status" value="1"/>
</dbReference>
<sequence>MSAVALTLVTGCEAIYTCDGSNPDGQAILIGGRHVLGLLLPPQADALAAALPSLTQLDATGLIAVPGFVDMHVHAAGGGGEAGPSSRTPEAQLSELLRAGITTVVGTTGTDSVSRSQDNLVAKVRALSADGITALSWCGSYRLPPATATGSVQRELCLIDSCIGVGEVAVSDHRGSAPTPHELARLGLEARVGGMLGGKAGLVHCHLGPGAGRLRPLRDALACAAGDLPITTFHPTHMDRRQALWVLIAGSASCREVLRQYRAQQVTLAGVTVSSDAYGSLPVFDERGQLIGYDVADPGVMLRFLQAMCCEEGWQLEEVLPLMTANPARILKLPSKGRIAVGCDADILLLQKDTLELQYVISKGEIVKTPEWVRGSMFERGPGIRPRSPQTVGV</sequence>
<evidence type="ECO:0000259" key="5">
    <source>
        <dbReference type="Pfam" id="PF01979"/>
    </source>
</evidence>
<gene>
    <name evidence="6" type="ORF">COHA_004106</name>
</gene>
<dbReference type="Proteomes" id="UP001205105">
    <property type="component" value="Unassembled WGS sequence"/>
</dbReference>
<dbReference type="InterPro" id="IPR006680">
    <property type="entry name" value="Amidohydro-rel"/>
</dbReference>
<dbReference type="AlphaFoldDB" id="A0AAD5H615"/>
<organism evidence="6 7">
    <name type="scientific">Chlorella ohadii</name>
    <dbReference type="NCBI Taxonomy" id="2649997"/>
    <lineage>
        <taxon>Eukaryota</taxon>
        <taxon>Viridiplantae</taxon>
        <taxon>Chlorophyta</taxon>
        <taxon>core chlorophytes</taxon>
        <taxon>Trebouxiophyceae</taxon>
        <taxon>Chlorellales</taxon>
        <taxon>Chlorellaceae</taxon>
        <taxon>Chlorella clade</taxon>
        <taxon>Chlorella</taxon>
    </lineage>
</organism>
<comment type="caution">
    <text evidence="6">The sequence shown here is derived from an EMBL/GenBank/DDBJ whole genome shotgun (WGS) entry which is preliminary data.</text>
</comment>
<protein>
    <recommendedName>
        <fullName evidence="4">dihydropyrimidinase</fullName>
        <ecNumber evidence="4">3.5.2.2</ecNumber>
    </recommendedName>
</protein>
<proteinExistence type="inferred from homology"/>
<dbReference type="PANTHER" id="PTHR11647:SF1">
    <property type="entry name" value="COLLAPSIN RESPONSE MEDIATOR PROTEIN"/>
    <property type="match status" value="1"/>
</dbReference>
<dbReference type="InterPro" id="IPR050378">
    <property type="entry name" value="Metallo-dep_Hydrolases_sf"/>
</dbReference>
<evidence type="ECO:0000256" key="2">
    <source>
        <dbReference type="ARBA" id="ARBA00008829"/>
    </source>
</evidence>